<accession>A0A1B6PBH0</accession>
<keyword evidence="1" id="KW-0732">Signal</keyword>
<dbReference type="Proteomes" id="UP000000768">
    <property type="component" value="Chromosome 8"/>
</dbReference>
<organism evidence="2 3">
    <name type="scientific">Sorghum bicolor</name>
    <name type="common">Sorghum</name>
    <name type="synonym">Sorghum vulgare</name>
    <dbReference type="NCBI Taxonomy" id="4558"/>
    <lineage>
        <taxon>Eukaryota</taxon>
        <taxon>Viridiplantae</taxon>
        <taxon>Streptophyta</taxon>
        <taxon>Embryophyta</taxon>
        <taxon>Tracheophyta</taxon>
        <taxon>Spermatophyta</taxon>
        <taxon>Magnoliopsida</taxon>
        <taxon>Liliopsida</taxon>
        <taxon>Poales</taxon>
        <taxon>Poaceae</taxon>
        <taxon>PACMAD clade</taxon>
        <taxon>Panicoideae</taxon>
        <taxon>Andropogonodae</taxon>
        <taxon>Andropogoneae</taxon>
        <taxon>Sorghinae</taxon>
        <taxon>Sorghum</taxon>
    </lineage>
</organism>
<name>A0A1B6PBH0_SORBI</name>
<dbReference type="Gramene" id="KXG23003">
    <property type="protein sequence ID" value="KXG23003"/>
    <property type="gene ID" value="SORBI_3008G043200"/>
</dbReference>
<evidence type="ECO:0000313" key="3">
    <source>
        <dbReference type="Proteomes" id="UP000000768"/>
    </source>
</evidence>
<protein>
    <recommendedName>
        <fullName evidence="4">Bifunctional inhibitor/plant lipid transfer protein/seed storage helical domain-containing protein</fullName>
    </recommendedName>
</protein>
<reference evidence="2 3" key="1">
    <citation type="journal article" date="2009" name="Nature">
        <title>The Sorghum bicolor genome and the diversification of grasses.</title>
        <authorList>
            <person name="Paterson A.H."/>
            <person name="Bowers J.E."/>
            <person name="Bruggmann R."/>
            <person name="Dubchak I."/>
            <person name="Grimwood J."/>
            <person name="Gundlach H."/>
            <person name="Haberer G."/>
            <person name="Hellsten U."/>
            <person name="Mitros T."/>
            <person name="Poliakov A."/>
            <person name="Schmutz J."/>
            <person name="Spannagl M."/>
            <person name="Tang H."/>
            <person name="Wang X."/>
            <person name="Wicker T."/>
            <person name="Bharti A.K."/>
            <person name="Chapman J."/>
            <person name="Feltus F.A."/>
            <person name="Gowik U."/>
            <person name="Grigoriev I.V."/>
            <person name="Lyons E."/>
            <person name="Maher C.A."/>
            <person name="Martis M."/>
            <person name="Narechania A."/>
            <person name="Otillar R.P."/>
            <person name="Penning B.W."/>
            <person name="Salamov A.A."/>
            <person name="Wang Y."/>
            <person name="Zhang L."/>
            <person name="Carpita N.C."/>
            <person name="Freeling M."/>
            <person name="Gingle A.R."/>
            <person name="Hash C.T."/>
            <person name="Keller B."/>
            <person name="Klein P."/>
            <person name="Kresovich S."/>
            <person name="McCann M.C."/>
            <person name="Ming R."/>
            <person name="Peterson D.G."/>
            <person name="Mehboob-ur-Rahman"/>
            <person name="Ware D."/>
            <person name="Westhoff P."/>
            <person name="Mayer K.F."/>
            <person name="Messing J."/>
            <person name="Rokhsar D.S."/>
        </authorList>
    </citation>
    <scope>NUCLEOTIDE SEQUENCE [LARGE SCALE GENOMIC DNA]</scope>
    <source>
        <strain evidence="3">cv. BTx623</strain>
    </source>
</reference>
<dbReference type="InParanoid" id="A0A1B6PBH0"/>
<feature type="signal peptide" evidence="1">
    <location>
        <begin position="1"/>
        <end position="29"/>
    </location>
</feature>
<keyword evidence="3" id="KW-1185">Reference proteome</keyword>
<evidence type="ECO:0008006" key="4">
    <source>
        <dbReference type="Google" id="ProtNLM"/>
    </source>
</evidence>
<reference evidence="3" key="2">
    <citation type="journal article" date="2018" name="Plant J.">
        <title>The Sorghum bicolor reference genome: improved assembly, gene annotations, a transcriptome atlas, and signatures of genome organization.</title>
        <authorList>
            <person name="McCormick R.F."/>
            <person name="Truong S.K."/>
            <person name="Sreedasyam A."/>
            <person name="Jenkins J."/>
            <person name="Shu S."/>
            <person name="Sims D."/>
            <person name="Kennedy M."/>
            <person name="Amirebrahimi M."/>
            <person name="Weers B.D."/>
            <person name="McKinley B."/>
            <person name="Mattison A."/>
            <person name="Morishige D.T."/>
            <person name="Grimwood J."/>
            <person name="Schmutz J."/>
            <person name="Mullet J.E."/>
        </authorList>
    </citation>
    <scope>NUCLEOTIDE SEQUENCE [LARGE SCALE GENOMIC DNA]</scope>
    <source>
        <strain evidence="3">cv. BTx623</strain>
    </source>
</reference>
<evidence type="ECO:0000256" key="1">
    <source>
        <dbReference type="SAM" id="SignalP"/>
    </source>
</evidence>
<evidence type="ECO:0000313" key="2">
    <source>
        <dbReference type="EMBL" id="KXG23003.1"/>
    </source>
</evidence>
<dbReference type="AlphaFoldDB" id="A0A1B6PBH0"/>
<gene>
    <name evidence="2" type="ORF">SORBI_3008G043200</name>
</gene>
<sequence length="76" mass="7884">MASKKMVVVVAALLLVALMTLEAAPPAAAADCKAECVKFASSLGVSPEDCVKKCDAFAAQNQGGQPDYMNKKLDIP</sequence>
<proteinExistence type="predicted"/>
<feature type="chain" id="PRO_5008588824" description="Bifunctional inhibitor/plant lipid transfer protein/seed storage helical domain-containing protein" evidence="1">
    <location>
        <begin position="30"/>
        <end position="76"/>
    </location>
</feature>
<dbReference type="EMBL" id="CM000767">
    <property type="protein sequence ID" value="KXG23003.1"/>
    <property type="molecule type" value="Genomic_DNA"/>
</dbReference>